<proteinExistence type="predicted"/>
<name>A0AAD5INN5_ACENE</name>
<accession>A0AAD5INN5</accession>
<dbReference type="EMBL" id="JAJSOW010000104">
    <property type="protein sequence ID" value="KAI9169866.1"/>
    <property type="molecule type" value="Genomic_DNA"/>
</dbReference>
<reference evidence="1" key="1">
    <citation type="journal article" date="2022" name="Plant J.">
        <title>Strategies of tolerance reflected in two North American maple genomes.</title>
        <authorList>
            <person name="McEvoy S.L."/>
            <person name="Sezen U.U."/>
            <person name="Trouern-Trend A."/>
            <person name="McMahon S.M."/>
            <person name="Schaberg P.G."/>
            <person name="Yang J."/>
            <person name="Wegrzyn J.L."/>
            <person name="Swenson N.G."/>
        </authorList>
    </citation>
    <scope>NUCLEOTIDE SEQUENCE</scope>
    <source>
        <strain evidence="1">91603</strain>
    </source>
</reference>
<evidence type="ECO:0000313" key="2">
    <source>
        <dbReference type="Proteomes" id="UP001064489"/>
    </source>
</evidence>
<gene>
    <name evidence="1" type="ORF">LWI28_018798</name>
</gene>
<dbReference type="AlphaFoldDB" id="A0AAD5INN5"/>
<dbReference type="Proteomes" id="UP001064489">
    <property type="component" value="Chromosome 7"/>
</dbReference>
<reference evidence="1" key="2">
    <citation type="submission" date="2023-02" db="EMBL/GenBank/DDBJ databases">
        <authorList>
            <person name="Swenson N.G."/>
            <person name="Wegrzyn J.L."/>
            <person name="Mcevoy S.L."/>
        </authorList>
    </citation>
    <scope>NUCLEOTIDE SEQUENCE</scope>
    <source>
        <strain evidence="1">91603</strain>
        <tissue evidence="1">Leaf</tissue>
    </source>
</reference>
<protein>
    <submittedName>
        <fullName evidence="1">Uncharacterized protein</fullName>
    </submittedName>
</protein>
<sequence>MMWVGFDLVLGWIQPRKVPVPPSGEMQSRRKQNKKPSLGFWSWKEKKKKSTLLCLSFYNESETCGGFLYLSPVLPVGTSSVQVHIN</sequence>
<comment type="caution">
    <text evidence="1">The sequence shown here is derived from an EMBL/GenBank/DDBJ whole genome shotgun (WGS) entry which is preliminary data.</text>
</comment>
<organism evidence="1 2">
    <name type="scientific">Acer negundo</name>
    <name type="common">Box elder</name>
    <dbReference type="NCBI Taxonomy" id="4023"/>
    <lineage>
        <taxon>Eukaryota</taxon>
        <taxon>Viridiplantae</taxon>
        <taxon>Streptophyta</taxon>
        <taxon>Embryophyta</taxon>
        <taxon>Tracheophyta</taxon>
        <taxon>Spermatophyta</taxon>
        <taxon>Magnoliopsida</taxon>
        <taxon>eudicotyledons</taxon>
        <taxon>Gunneridae</taxon>
        <taxon>Pentapetalae</taxon>
        <taxon>rosids</taxon>
        <taxon>malvids</taxon>
        <taxon>Sapindales</taxon>
        <taxon>Sapindaceae</taxon>
        <taxon>Hippocastanoideae</taxon>
        <taxon>Acereae</taxon>
        <taxon>Acer</taxon>
    </lineage>
</organism>
<keyword evidence="2" id="KW-1185">Reference proteome</keyword>
<evidence type="ECO:0000313" key="1">
    <source>
        <dbReference type="EMBL" id="KAI9169866.1"/>
    </source>
</evidence>